<name>A0AAJ2VUI2_9ENTR</name>
<protein>
    <submittedName>
        <fullName evidence="2">Uncharacterized protein</fullName>
    </submittedName>
</protein>
<feature type="region of interest" description="Disordered" evidence="1">
    <location>
        <begin position="143"/>
        <end position="179"/>
    </location>
</feature>
<dbReference type="EMBL" id="JAWXRD010000029">
    <property type="protein sequence ID" value="MDX6040612.1"/>
    <property type="molecule type" value="Genomic_DNA"/>
</dbReference>
<feature type="compositionally biased region" description="Polar residues" evidence="1">
    <location>
        <begin position="143"/>
        <end position="152"/>
    </location>
</feature>
<gene>
    <name evidence="3" type="ORF">SIK69_10495</name>
    <name evidence="2" type="ORF">SIL20_11095</name>
</gene>
<reference evidence="2 4" key="1">
    <citation type="submission" date="2023-11" db="EMBL/GenBank/DDBJ databases">
        <title>Scandinavium wanjuensis sp. nov., isolated from lettuce South Korea.</title>
        <authorList>
            <person name="Park J."/>
            <person name="Park S."/>
            <person name="Oh K.K."/>
            <person name="Cho G.S."/>
            <person name="Franz C.M.A.P."/>
        </authorList>
    </citation>
    <scope>NUCLEOTIDE SEQUENCE</scope>
    <source>
        <strain evidence="2">V105_12</strain>
        <strain evidence="3 4">V105_6</strain>
    </source>
</reference>
<keyword evidence="4" id="KW-1185">Reference proteome</keyword>
<dbReference type="AlphaFoldDB" id="A0AAJ2VUI2"/>
<evidence type="ECO:0000313" key="3">
    <source>
        <dbReference type="EMBL" id="MDX6040612.1"/>
    </source>
</evidence>
<evidence type="ECO:0000313" key="2">
    <source>
        <dbReference type="EMBL" id="MDX6032052.1"/>
    </source>
</evidence>
<dbReference type="RefSeq" id="WP_319628579.1">
    <property type="nucleotide sequence ID" value="NZ_JAWXRB010000030.1"/>
</dbReference>
<evidence type="ECO:0000313" key="4">
    <source>
        <dbReference type="Proteomes" id="UP001275664"/>
    </source>
</evidence>
<dbReference type="EMBL" id="JAWXRC010000025">
    <property type="protein sequence ID" value="MDX6032052.1"/>
    <property type="molecule type" value="Genomic_DNA"/>
</dbReference>
<evidence type="ECO:0000256" key="1">
    <source>
        <dbReference type="SAM" id="MobiDB-lite"/>
    </source>
</evidence>
<evidence type="ECO:0000313" key="5">
    <source>
        <dbReference type="Proteomes" id="UP001282336"/>
    </source>
</evidence>
<sequence>MRKGQIRRVNLSLHLTPEQSRADLRAMQHLQQWHQSMDSSAGIDDTNMAIRAFHRDVYLAGLQLYLMDPAVCHHVAEALGRESLSLPALLSELQTQSTPPPAQDSSAEQLAELQKIREEVAALKPLMEQQKLALQQLRMATKNASVSTPERSNGQEEVALSKVDAPTEKMQKVRQKGIF</sequence>
<dbReference type="Proteomes" id="UP001282336">
    <property type="component" value="Unassembled WGS sequence"/>
</dbReference>
<proteinExistence type="predicted"/>
<organism evidence="2 5">
    <name type="scientific">Scandinavium lactucae</name>
    <dbReference type="NCBI Taxonomy" id="3095028"/>
    <lineage>
        <taxon>Bacteria</taxon>
        <taxon>Pseudomonadati</taxon>
        <taxon>Pseudomonadota</taxon>
        <taxon>Gammaproteobacteria</taxon>
        <taxon>Enterobacterales</taxon>
        <taxon>Enterobacteriaceae</taxon>
        <taxon>Scandinavium</taxon>
    </lineage>
</organism>
<accession>A0AAJ2VUI2</accession>
<comment type="caution">
    <text evidence="2">The sequence shown here is derived from an EMBL/GenBank/DDBJ whole genome shotgun (WGS) entry which is preliminary data.</text>
</comment>
<dbReference type="Proteomes" id="UP001275664">
    <property type="component" value="Unassembled WGS sequence"/>
</dbReference>